<keyword evidence="11" id="KW-1185">Reference proteome</keyword>
<dbReference type="InterPro" id="IPR022676">
    <property type="entry name" value="NMT_N"/>
</dbReference>
<dbReference type="EMBL" id="KK365403">
    <property type="protein sequence ID" value="KCZ79060.1"/>
    <property type="molecule type" value="Genomic_DNA"/>
</dbReference>
<accession>A0A059EW03</accession>
<gene>
    <name evidence="10" type="ORF">H312_03554</name>
</gene>
<evidence type="ECO:0000256" key="3">
    <source>
        <dbReference type="ARBA" id="ARBA00022240"/>
    </source>
</evidence>
<reference evidence="10 11" key="2">
    <citation type="submission" date="2014-03" db="EMBL/GenBank/DDBJ databases">
        <title>The Genome Sequence of Anncaliia algerae insect isolate PRA339.</title>
        <authorList>
            <consortium name="The Broad Institute Genome Sequencing Platform"/>
            <consortium name="The Broad Institute Genome Sequencing Center for Infectious Disease"/>
            <person name="Cuomo C."/>
            <person name="Becnel J."/>
            <person name="Sanscrainte N."/>
            <person name="Walker B."/>
            <person name="Young S.K."/>
            <person name="Zeng Q."/>
            <person name="Gargeya S."/>
            <person name="Fitzgerald M."/>
            <person name="Haas B."/>
            <person name="Abouelleil A."/>
            <person name="Alvarado L."/>
            <person name="Arachchi H.M."/>
            <person name="Berlin A.M."/>
            <person name="Chapman S.B."/>
            <person name="Dewar J."/>
            <person name="Goldberg J."/>
            <person name="Griggs A."/>
            <person name="Gujja S."/>
            <person name="Hansen M."/>
            <person name="Howarth C."/>
            <person name="Imamovic A."/>
            <person name="Larimer J."/>
            <person name="McCowan C."/>
            <person name="Murphy C."/>
            <person name="Neiman D."/>
            <person name="Pearson M."/>
            <person name="Priest M."/>
            <person name="Roberts A."/>
            <person name="Saif S."/>
            <person name="Shea T."/>
            <person name="Sisk P."/>
            <person name="Sykes S."/>
            <person name="Wortman J."/>
            <person name="Nusbaum C."/>
            <person name="Birren B."/>
        </authorList>
    </citation>
    <scope>NUCLEOTIDE SEQUENCE [LARGE SCALE GENOMIC DNA]</scope>
    <source>
        <strain evidence="10 11">PRA339</strain>
    </source>
</reference>
<evidence type="ECO:0000256" key="1">
    <source>
        <dbReference type="ARBA" id="ARBA00009469"/>
    </source>
</evidence>
<sequence length="349" mass="40849">MEEDSIFWKNEPVGNKTTKKEKNLIELPEGYQIKPFNRLAHTKEVTELIKNNYKDKTNAYISLEYSSDFIEWYFDNQCDLKYCLVLYYQNILIGFISGNEICLSVNKKNERVLGVNFLCIDIDYRNKLLAPLLISHLTHLANKHYILSAVFTGGRSFPFSFIKATYFHRPINPSRLIKAKYLCAYEEPHIRKSKILRIANKEDIKDILHLYNKANENMKVYEVLSLERAEKSFLPVDNAIITFVVENNSKVTEYISYFYIYTYLSYSNTHIKAAYLHSWSSSNIRTLLDDSFLILKDLNVDVVNCLNIGNNLSFVHNSDFLEGSGDLNYYFYNYSAGEFKKEEISFVMY</sequence>
<protein>
    <recommendedName>
        <fullName evidence="3 6">Glycylpeptide N-tetradecanoyltransferase</fullName>
        <ecNumber evidence="2 6">2.3.1.97</ecNumber>
    </recommendedName>
</protein>
<comment type="function">
    <text evidence="6">Adds a myristoyl group to the N-terminal glycine residue of certain cellular proteins.</text>
</comment>
<evidence type="ECO:0000313" key="11">
    <source>
        <dbReference type="Proteomes" id="UP000030655"/>
    </source>
</evidence>
<dbReference type="Pfam" id="PF02799">
    <property type="entry name" value="NMT_C"/>
    <property type="match status" value="1"/>
</dbReference>
<dbReference type="AlphaFoldDB" id="A0A059EW03"/>
<comment type="similarity">
    <text evidence="1 7">Belongs to the NMT family.</text>
</comment>
<evidence type="ECO:0000256" key="7">
    <source>
        <dbReference type="RuleBase" id="RU004178"/>
    </source>
</evidence>
<dbReference type="InterPro" id="IPR022677">
    <property type="entry name" value="NMT_C"/>
</dbReference>
<dbReference type="PANTHER" id="PTHR11377:SF5">
    <property type="entry name" value="GLYCYLPEPTIDE N-TETRADECANOYLTRANSFERASE"/>
    <property type="match status" value="1"/>
</dbReference>
<evidence type="ECO:0000259" key="9">
    <source>
        <dbReference type="Pfam" id="PF02799"/>
    </source>
</evidence>
<dbReference type="Pfam" id="PF01233">
    <property type="entry name" value="NMT"/>
    <property type="match status" value="1"/>
</dbReference>
<name>A0A059EW03_9MICR</name>
<proteinExistence type="inferred from homology"/>
<dbReference type="Gene3D" id="3.40.630.170">
    <property type="match status" value="1"/>
</dbReference>
<dbReference type="SUPFAM" id="SSF55729">
    <property type="entry name" value="Acyl-CoA N-acyltransferases (Nat)"/>
    <property type="match status" value="2"/>
</dbReference>
<organism evidence="10 11">
    <name type="scientific">Anncaliia algerae PRA339</name>
    <dbReference type="NCBI Taxonomy" id="1288291"/>
    <lineage>
        <taxon>Eukaryota</taxon>
        <taxon>Fungi</taxon>
        <taxon>Fungi incertae sedis</taxon>
        <taxon>Microsporidia</taxon>
        <taxon>Tubulinosematoidea</taxon>
        <taxon>Tubulinosematidae</taxon>
        <taxon>Anncaliia</taxon>
    </lineage>
</organism>
<feature type="domain" description="Glycylpeptide N-tetradecanoyltransferase N-terminal" evidence="8">
    <location>
        <begin position="19"/>
        <end position="160"/>
    </location>
</feature>
<dbReference type="Proteomes" id="UP000030655">
    <property type="component" value="Unassembled WGS sequence"/>
</dbReference>
<dbReference type="InterPro" id="IPR016181">
    <property type="entry name" value="Acyl_CoA_acyltransferase"/>
</dbReference>
<evidence type="ECO:0000256" key="2">
    <source>
        <dbReference type="ARBA" id="ARBA00012923"/>
    </source>
</evidence>
<evidence type="ECO:0000259" key="8">
    <source>
        <dbReference type="Pfam" id="PF01233"/>
    </source>
</evidence>
<dbReference type="OrthoDB" id="60315at2759"/>
<dbReference type="PANTHER" id="PTHR11377">
    <property type="entry name" value="N-MYRISTOYL TRANSFERASE"/>
    <property type="match status" value="1"/>
</dbReference>
<dbReference type="EC" id="2.3.1.97" evidence="2 6"/>
<dbReference type="VEuPathDB" id="MicrosporidiaDB:H312_03554"/>
<evidence type="ECO:0000256" key="6">
    <source>
        <dbReference type="RuleBase" id="RU000586"/>
    </source>
</evidence>
<dbReference type="HOGENOM" id="CLU_022882_0_0_1"/>
<comment type="catalytic activity">
    <reaction evidence="6">
        <text>N-terminal glycyl-[protein] + tetradecanoyl-CoA = N-tetradecanoylglycyl-[protein] + CoA + H(+)</text>
        <dbReference type="Rhea" id="RHEA:15521"/>
        <dbReference type="Rhea" id="RHEA-COMP:12666"/>
        <dbReference type="Rhea" id="RHEA-COMP:12667"/>
        <dbReference type="ChEBI" id="CHEBI:15378"/>
        <dbReference type="ChEBI" id="CHEBI:57287"/>
        <dbReference type="ChEBI" id="CHEBI:57385"/>
        <dbReference type="ChEBI" id="CHEBI:64723"/>
        <dbReference type="ChEBI" id="CHEBI:133050"/>
        <dbReference type="EC" id="2.3.1.97"/>
    </reaction>
</comment>
<evidence type="ECO:0000256" key="5">
    <source>
        <dbReference type="ARBA" id="ARBA00023315"/>
    </source>
</evidence>
<keyword evidence="5 6" id="KW-0012">Acyltransferase</keyword>
<dbReference type="GO" id="GO:0004379">
    <property type="term" value="F:glycylpeptide N-tetradecanoyltransferase activity"/>
    <property type="evidence" value="ECO:0007669"/>
    <property type="project" value="UniProtKB-EC"/>
</dbReference>
<dbReference type="GO" id="GO:0005737">
    <property type="term" value="C:cytoplasm"/>
    <property type="evidence" value="ECO:0007669"/>
    <property type="project" value="TreeGrafter"/>
</dbReference>
<keyword evidence="4 6" id="KW-0808">Transferase</keyword>
<evidence type="ECO:0000313" key="10">
    <source>
        <dbReference type="EMBL" id="KCZ79060.1"/>
    </source>
</evidence>
<feature type="domain" description="Glycylpeptide N-tetradecanoyltransferase C-terminal" evidence="9">
    <location>
        <begin position="178"/>
        <end position="338"/>
    </location>
</feature>
<reference evidence="11" key="1">
    <citation type="submission" date="2013-02" db="EMBL/GenBank/DDBJ databases">
        <authorList>
            <consortium name="The Broad Institute Genome Sequencing Platform"/>
            <person name="Cuomo C."/>
            <person name="Becnel J."/>
            <person name="Sanscrainte N."/>
            <person name="Walker B."/>
            <person name="Young S.K."/>
            <person name="Zeng Q."/>
            <person name="Gargeya S."/>
            <person name="Fitzgerald M."/>
            <person name="Haas B."/>
            <person name="Abouelleil A."/>
            <person name="Alvarado L."/>
            <person name="Arachchi H.M."/>
            <person name="Berlin A.M."/>
            <person name="Chapman S.B."/>
            <person name="Dewar J."/>
            <person name="Goldberg J."/>
            <person name="Griggs A."/>
            <person name="Gujja S."/>
            <person name="Hansen M."/>
            <person name="Howarth C."/>
            <person name="Imamovic A."/>
            <person name="Larimer J."/>
            <person name="McCowan C."/>
            <person name="Murphy C."/>
            <person name="Neiman D."/>
            <person name="Pearson M."/>
            <person name="Priest M."/>
            <person name="Roberts A."/>
            <person name="Saif S."/>
            <person name="Shea T."/>
            <person name="Sisk P."/>
            <person name="Sykes S."/>
            <person name="Wortman J."/>
            <person name="Nusbaum C."/>
            <person name="Birren B."/>
        </authorList>
    </citation>
    <scope>NUCLEOTIDE SEQUENCE [LARGE SCALE GENOMIC DNA]</scope>
    <source>
        <strain evidence="11">PRA339</strain>
    </source>
</reference>
<evidence type="ECO:0000256" key="4">
    <source>
        <dbReference type="ARBA" id="ARBA00022679"/>
    </source>
</evidence>
<dbReference type="InterPro" id="IPR000903">
    <property type="entry name" value="NMT"/>
</dbReference>